<feature type="non-terminal residue" evidence="9">
    <location>
        <position position="479"/>
    </location>
</feature>
<keyword evidence="6" id="KW-0539">Nucleus</keyword>
<evidence type="ECO:0000313" key="10">
    <source>
        <dbReference type="Proteomes" id="UP000011761"/>
    </source>
</evidence>
<comment type="subcellular location">
    <subcellularLocation>
        <location evidence="1">Nucleus</location>
    </subcellularLocation>
</comment>
<evidence type="ECO:0000256" key="4">
    <source>
        <dbReference type="ARBA" id="ARBA00022763"/>
    </source>
</evidence>
<evidence type="ECO:0000259" key="8">
    <source>
        <dbReference type="Pfam" id="PF25812"/>
    </source>
</evidence>
<feature type="domain" description="Checkpoint protein RAD24-like helical bundle" evidence="8">
    <location>
        <begin position="308"/>
        <end position="407"/>
    </location>
</feature>
<evidence type="ECO:0000256" key="1">
    <source>
        <dbReference type="ARBA" id="ARBA00004123"/>
    </source>
</evidence>
<dbReference type="GO" id="GO:0005634">
    <property type="term" value="C:nucleus"/>
    <property type="evidence" value="ECO:0007669"/>
    <property type="project" value="UniProtKB-SubCell"/>
</dbReference>
<dbReference type="OMA" id="ECDALMD"/>
<dbReference type="RefSeq" id="XP_007679315.1">
    <property type="nucleotide sequence ID" value="XM_007681125.1"/>
</dbReference>
<gene>
    <name evidence="9" type="ORF">BAUCODRAFT_42897</name>
</gene>
<evidence type="ECO:0000256" key="6">
    <source>
        <dbReference type="ARBA" id="ARBA00023242"/>
    </source>
</evidence>
<organism evidence="9 10">
    <name type="scientific">Baudoinia panamericana (strain UAMH 10762)</name>
    <name type="common">Angels' share fungus</name>
    <name type="synonym">Baudoinia compniacensis (strain UAMH 10762)</name>
    <dbReference type="NCBI Taxonomy" id="717646"/>
    <lineage>
        <taxon>Eukaryota</taxon>
        <taxon>Fungi</taxon>
        <taxon>Dikarya</taxon>
        <taxon>Ascomycota</taxon>
        <taxon>Pezizomycotina</taxon>
        <taxon>Dothideomycetes</taxon>
        <taxon>Dothideomycetidae</taxon>
        <taxon>Mycosphaerellales</taxon>
        <taxon>Teratosphaeriaceae</taxon>
        <taxon>Baudoinia</taxon>
    </lineage>
</organism>
<feature type="non-terminal residue" evidence="9">
    <location>
        <position position="1"/>
    </location>
</feature>
<dbReference type="InterPro" id="IPR057927">
    <property type="entry name" value="RAD24-like_helical"/>
</dbReference>
<dbReference type="HOGENOM" id="CLU_570583_0_0_1"/>
<dbReference type="Gene3D" id="3.40.50.300">
    <property type="entry name" value="P-loop containing nucleotide triphosphate hydrolases"/>
    <property type="match status" value="1"/>
</dbReference>
<evidence type="ECO:0000256" key="7">
    <source>
        <dbReference type="ARBA" id="ARBA00023306"/>
    </source>
</evidence>
<dbReference type="SUPFAM" id="SSF52540">
    <property type="entry name" value="P-loop containing nucleoside triphosphate hydrolases"/>
    <property type="match status" value="1"/>
</dbReference>
<dbReference type="GO" id="GO:0003689">
    <property type="term" value="F:DNA clamp loader activity"/>
    <property type="evidence" value="ECO:0007669"/>
    <property type="project" value="TreeGrafter"/>
</dbReference>
<keyword evidence="4" id="KW-0227">DNA damage</keyword>
<dbReference type="GO" id="GO:0033314">
    <property type="term" value="P:mitotic DNA replication checkpoint signaling"/>
    <property type="evidence" value="ECO:0007669"/>
    <property type="project" value="TreeGrafter"/>
</dbReference>
<dbReference type="GO" id="GO:0005524">
    <property type="term" value="F:ATP binding"/>
    <property type="evidence" value="ECO:0007669"/>
    <property type="project" value="UniProtKB-KW"/>
</dbReference>
<keyword evidence="10" id="KW-1185">Reference proteome</keyword>
<reference evidence="9 10" key="1">
    <citation type="journal article" date="2012" name="PLoS Pathog.">
        <title>Diverse lifestyles and strategies of plant pathogenesis encoded in the genomes of eighteen Dothideomycetes fungi.</title>
        <authorList>
            <person name="Ohm R.A."/>
            <person name="Feau N."/>
            <person name="Henrissat B."/>
            <person name="Schoch C.L."/>
            <person name="Horwitz B.A."/>
            <person name="Barry K.W."/>
            <person name="Condon B.J."/>
            <person name="Copeland A.C."/>
            <person name="Dhillon B."/>
            <person name="Glaser F."/>
            <person name="Hesse C.N."/>
            <person name="Kosti I."/>
            <person name="LaButti K."/>
            <person name="Lindquist E.A."/>
            <person name="Lucas S."/>
            <person name="Salamov A.A."/>
            <person name="Bradshaw R.E."/>
            <person name="Ciuffetti L."/>
            <person name="Hamelin R.C."/>
            <person name="Kema G.H.J."/>
            <person name="Lawrence C."/>
            <person name="Scott J.A."/>
            <person name="Spatafora J.W."/>
            <person name="Turgeon B.G."/>
            <person name="de Wit P.J.G.M."/>
            <person name="Zhong S."/>
            <person name="Goodwin S.B."/>
            <person name="Grigoriev I.V."/>
        </authorList>
    </citation>
    <scope>NUCLEOTIDE SEQUENCE [LARGE SCALE GENOMIC DNA]</scope>
    <source>
        <strain evidence="9 10">UAMH 10762</strain>
    </source>
</reference>
<dbReference type="GO" id="GO:0000077">
    <property type="term" value="P:DNA damage checkpoint signaling"/>
    <property type="evidence" value="ECO:0007669"/>
    <property type="project" value="TreeGrafter"/>
</dbReference>
<dbReference type="KEGG" id="bcom:BAUCODRAFT_42897"/>
<dbReference type="PANTHER" id="PTHR12172">
    <property type="entry name" value="CELL CYCLE CHECKPOINT PROTEIN RAD17"/>
    <property type="match status" value="1"/>
</dbReference>
<proteinExistence type="inferred from homology"/>
<dbReference type="eggNOG" id="KOG1970">
    <property type="taxonomic scope" value="Eukaryota"/>
</dbReference>
<evidence type="ECO:0000313" key="9">
    <source>
        <dbReference type="EMBL" id="EMC93418.1"/>
    </source>
</evidence>
<evidence type="ECO:0000256" key="5">
    <source>
        <dbReference type="ARBA" id="ARBA00022840"/>
    </source>
</evidence>
<evidence type="ECO:0000256" key="3">
    <source>
        <dbReference type="ARBA" id="ARBA00022741"/>
    </source>
</evidence>
<keyword evidence="5" id="KW-0067">ATP-binding</keyword>
<protein>
    <recommendedName>
        <fullName evidence="8">Checkpoint protein RAD24-like helical bundle domain-containing protein</fullName>
    </recommendedName>
</protein>
<evidence type="ECO:0000256" key="2">
    <source>
        <dbReference type="ARBA" id="ARBA00006168"/>
    </source>
</evidence>
<keyword evidence="7" id="KW-0131">Cell cycle</keyword>
<comment type="similarity">
    <text evidence="2">Belongs to the rad17/RAD24 family.</text>
</comment>
<dbReference type="AlphaFoldDB" id="M2MPP7"/>
<keyword evidence="3" id="KW-0547">Nucleotide-binding</keyword>
<dbReference type="Pfam" id="PF03215">
    <property type="entry name" value="Rad17"/>
    <property type="match status" value="1"/>
</dbReference>
<dbReference type="STRING" id="717646.M2MPP7"/>
<sequence>DDRPWVEQYAPTDLPELAVHKRKVADVRQWLEGAFSGKRRKILVLKGCAGTGKTTAVHLIARGMGVKVSEWHNPIGVDSSSDAHPSTAALFEDFISRAGRLTGLQLRPDYTTRIPDSESNKDGDLEGLTNGKRLLLVEEFPNTFSRTSITLQSFRSTLSQYVSSTSGNEPVPIVMIISETLLSTNTAAADSFTAHRLLGPELMNNPLINTIEFNPVAPTILIKALETVVVKEARKSGRRRTPGPAVLKRLAETGDVRSAVSALEFLCLREGNDDTWSSKVQFTKPKKKSEPPMTEAEKEALKLISNRESSLGIFHAVGRVIYNNRIDPPVGQELPQPPAWQPHNRRNKIPDYDINTLVDELGTDISTYIAALHENYLQSCSSGRCEDTLDSLTGCAEGFSDADLLSIDRFAFGTRAFSGSALDSLRQDEMSFQAAVRGTIFGLPSPVHRIALPGGSKVDAHRMRYPTSSRLWKAREEAE</sequence>
<dbReference type="GO" id="GO:0006281">
    <property type="term" value="P:DNA repair"/>
    <property type="evidence" value="ECO:0007669"/>
    <property type="project" value="InterPro"/>
</dbReference>
<dbReference type="InterPro" id="IPR027417">
    <property type="entry name" value="P-loop_NTPase"/>
</dbReference>
<dbReference type="PANTHER" id="PTHR12172:SF0">
    <property type="entry name" value="CELL CYCLE CHECKPOINT PROTEIN RAD17"/>
    <property type="match status" value="1"/>
</dbReference>
<dbReference type="InterPro" id="IPR004582">
    <property type="entry name" value="Checkpoint_prot_Rad17_Rad24"/>
</dbReference>
<dbReference type="Pfam" id="PF25812">
    <property type="entry name" value="RAD24_helical"/>
    <property type="match status" value="1"/>
</dbReference>
<name>M2MPP7_BAUPA</name>
<dbReference type="OrthoDB" id="10265971at2759"/>
<accession>M2MPP7</accession>
<dbReference type="GeneID" id="19114240"/>
<dbReference type="GO" id="GO:0003682">
    <property type="term" value="F:chromatin binding"/>
    <property type="evidence" value="ECO:0007669"/>
    <property type="project" value="TreeGrafter"/>
</dbReference>
<dbReference type="EMBL" id="KB445560">
    <property type="protein sequence ID" value="EMC93418.1"/>
    <property type="molecule type" value="Genomic_DNA"/>
</dbReference>
<dbReference type="Proteomes" id="UP000011761">
    <property type="component" value="Unassembled WGS sequence"/>
</dbReference>